<feature type="disulfide bond" evidence="1">
    <location>
        <begin position="159"/>
        <end position="193"/>
    </location>
</feature>
<evidence type="ECO:0000313" key="4">
    <source>
        <dbReference type="Proteomes" id="UP001331761"/>
    </source>
</evidence>
<dbReference type="AlphaFoldDB" id="A0AAN8ESP5"/>
<dbReference type="PROSITE" id="PS51670">
    <property type="entry name" value="SHKT"/>
    <property type="match status" value="2"/>
</dbReference>
<accession>A0AAN8ESP5</accession>
<dbReference type="InterPro" id="IPR003582">
    <property type="entry name" value="ShKT_dom"/>
</dbReference>
<organism evidence="3 4">
    <name type="scientific">Trichostrongylus colubriformis</name>
    <name type="common">Black scour worm</name>
    <dbReference type="NCBI Taxonomy" id="6319"/>
    <lineage>
        <taxon>Eukaryota</taxon>
        <taxon>Metazoa</taxon>
        <taxon>Ecdysozoa</taxon>
        <taxon>Nematoda</taxon>
        <taxon>Chromadorea</taxon>
        <taxon>Rhabditida</taxon>
        <taxon>Rhabditina</taxon>
        <taxon>Rhabditomorpha</taxon>
        <taxon>Strongyloidea</taxon>
        <taxon>Trichostrongylidae</taxon>
        <taxon>Trichostrongylus</taxon>
    </lineage>
</organism>
<dbReference type="InterPro" id="IPR008922">
    <property type="entry name" value="Di-copper_centre_dom_sf"/>
</dbReference>
<dbReference type="SMART" id="SM00254">
    <property type="entry name" value="ShKT"/>
    <property type="match status" value="2"/>
</dbReference>
<name>A0AAN8ESP5_TRICO</name>
<evidence type="ECO:0000259" key="2">
    <source>
        <dbReference type="PROSITE" id="PS51670"/>
    </source>
</evidence>
<dbReference type="Proteomes" id="UP001331761">
    <property type="component" value="Unassembled WGS sequence"/>
</dbReference>
<feature type="domain" description="ShKT" evidence="2">
    <location>
        <begin position="260"/>
        <end position="294"/>
    </location>
</feature>
<evidence type="ECO:0000256" key="1">
    <source>
        <dbReference type="PROSITE-ProRule" id="PRU01005"/>
    </source>
</evidence>
<feature type="non-terminal residue" evidence="3">
    <location>
        <position position="302"/>
    </location>
</feature>
<reference evidence="3 4" key="1">
    <citation type="submission" date="2019-10" db="EMBL/GenBank/DDBJ databases">
        <title>Assembly and Annotation for the nematode Trichostrongylus colubriformis.</title>
        <authorList>
            <person name="Martin J."/>
        </authorList>
    </citation>
    <scope>NUCLEOTIDE SEQUENCE [LARGE SCALE GENOMIC DNA]</scope>
    <source>
        <strain evidence="3">G859</strain>
        <tissue evidence="3">Whole worm</tissue>
    </source>
</reference>
<protein>
    <recommendedName>
        <fullName evidence="2">ShKT domain-containing protein</fullName>
    </recommendedName>
</protein>
<proteinExistence type="predicted"/>
<feature type="disulfide bond" evidence="1">
    <location>
        <begin position="260"/>
        <end position="294"/>
    </location>
</feature>
<dbReference type="Pfam" id="PF01549">
    <property type="entry name" value="ShK"/>
    <property type="match status" value="2"/>
</dbReference>
<gene>
    <name evidence="3" type="ORF">GCK32_014803</name>
</gene>
<keyword evidence="4" id="KW-1185">Reference proteome</keyword>
<dbReference type="SUPFAM" id="SSF48056">
    <property type="entry name" value="Di-copper centre-containing domain"/>
    <property type="match status" value="1"/>
</dbReference>
<dbReference type="EMBL" id="WIXE01022620">
    <property type="protein sequence ID" value="KAK5967311.1"/>
    <property type="molecule type" value="Genomic_DNA"/>
</dbReference>
<keyword evidence="1" id="KW-1015">Disulfide bond</keyword>
<feature type="domain" description="ShKT" evidence="2">
    <location>
        <begin position="159"/>
        <end position="193"/>
    </location>
</feature>
<comment type="caution">
    <text evidence="1">Lacks conserved residue(s) required for the propagation of feature annotation.</text>
</comment>
<evidence type="ECO:0000313" key="3">
    <source>
        <dbReference type="EMBL" id="KAK5967311.1"/>
    </source>
</evidence>
<comment type="caution">
    <text evidence="3">The sequence shown here is derived from an EMBL/GenBank/DDBJ whole genome shotgun (WGS) entry which is preliminary data.</text>
</comment>
<sequence length="302" mass="33028">MIKLLLLQKTPSTILAKPPAIAGQPQMAADFAPIASNMYQCMDIQCLCVFFRGSVGTGCTVQGRNLGKALRKEYRQLSDEERNRVHGAFQAIKSRGRNSFRAFSEGYQLGACIHCSEAGEEACYNGQCIGGHCTGSSTQTTPPPPFTPSKPVVVVQQICFNEHECCSYWAGIGECTRNPVYMSLWCKASCRTCQPKYDLNNERCASKIKPGGSCVGLNNGEEACYNGQCIDGRCTGASTQTTPPPPITPSKPVVVVQQTCFNEHECCSYWAGIGECTRNPVYMSLWCKASCRTCQPKYDLNN</sequence>